<dbReference type="InterPro" id="IPR022973">
    <property type="entry name" value="Ribosomal_uL10_bac"/>
</dbReference>
<accession>A0A942E5Z5</accession>
<reference evidence="7" key="1">
    <citation type="submission" date="2021-04" db="EMBL/GenBank/DDBJ databases">
        <title>Devosia litorisediminis sp. nov., isolated from a sand dune.</title>
        <authorList>
            <person name="Park S."/>
            <person name="Yoon J.-H."/>
        </authorList>
    </citation>
    <scope>NUCLEOTIDE SEQUENCE</scope>
    <source>
        <strain evidence="7">BSSL-BM10</strain>
    </source>
</reference>
<evidence type="ECO:0000256" key="4">
    <source>
        <dbReference type="ARBA" id="ARBA00023274"/>
    </source>
</evidence>
<evidence type="ECO:0000256" key="3">
    <source>
        <dbReference type="ARBA" id="ARBA00022980"/>
    </source>
</evidence>
<dbReference type="GO" id="GO:0070180">
    <property type="term" value="F:large ribosomal subunit rRNA binding"/>
    <property type="evidence" value="ECO:0007669"/>
    <property type="project" value="UniProtKB-UniRule"/>
</dbReference>
<dbReference type="GO" id="GO:0005840">
    <property type="term" value="C:ribosome"/>
    <property type="evidence" value="ECO:0007669"/>
    <property type="project" value="UniProtKB-KW"/>
</dbReference>
<keyword evidence="3 6" id="KW-0689">Ribosomal protein</keyword>
<organism evidence="7 8">
    <name type="scientific">Devosia litorisediminis</name>
    <dbReference type="NCBI Taxonomy" id="2829817"/>
    <lineage>
        <taxon>Bacteria</taxon>
        <taxon>Pseudomonadati</taxon>
        <taxon>Pseudomonadota</taxon>
        <taxon>Alphaproteobacteria</taxon>
        <taxon>Hyphomicrobiales</taxon>
        <taxon>Devosiaceae</taxon>
        <taxon>Devosia</taxon>
    </lineage>
</organism>
<dbReference type="InterPro" id="IPR001790">
    <property type="entry name" value="Ribosomal_uL10"/>
</dbReference>
<evidence type="ECO:0000313" key="7">
    <source>
        <dbReference type="EMBL" id="MBS3848102.1"/>
    </source>
</evidence>
<dbReference type="Pfam" id="PF00466">
    <property type="entry name" value="Ribosomal_L10"/>
    <property type="match status" value="1"/>
</dbReference>
<dbReference type="NCBIfam" id="NF000955">
    <property type="entry name" value="PRK00099.1-1"/>
    <property type="match status" value="1"/>
</dbReference>
<evidence type="ECO:0000256" key="5">
    <source>
        <dbReference type="ARBA" id="ARBA00035202"/>
    </source>
</evidence>
<dbReference type="Proteomes" id="UP000678281">
    <property type="component" value="Unassembled WGS sequence"/>
</dbReference>
<dbReference type="Gene3D" id="3.30.70.1730">
    <property type="match status" value="1"/>
</dbReference>
<evidence type="ECO:0000313" key="8">
    <source>
        <dbReference type="Proteomes" id="UP000678281"/>
    </source>
</evidence>
<keyword evidence="6" id="KW-0694">RNA-binding</keyword>
<gene>
    <name evidence="6 7" type="primary">rplJ</name>
    <name evidence="7" type="ORF">KD146_05260</name>
</gene>
<comment type="subunit">
    <text evidence="6">Part of the ribosomal stalk of the 50S ribosomal subunit. The N-terminus interacts with L11 and the large rRNA to form the base of the stalk. The C-terminus forms an elongated spine to which L12 dimers bind in a sequential fashion forming a multimeric L10(L12)X complex.</text>
</comment>
<dbReference type="EMBL" id="JAGXTP010000001">
    <property type="protein sequence ID" value="MBS3848102.1"/>
    <property type="molecule type" value="Genomic_DNA"/>
</dbReference>
<dbReference type="CDD" id="cd05797">
    <property type="entry name" value="Ribosomal_L10"/>
    <property type="match status" value="1"/>
</dbReference>
<evidence type="ECO:0000256" key="2">
    <source>
        <dbReference type="ARBA" id="ARBA00008889"/>
    </source>
</evidence>
<protein>
    <recommendedName>
        <fullName evidence="5 6">Large ribosomal subunit protein uL10</fullName>
    </recommendedName>
</protein>
<evidence type="ECO:0000256" key="6">
    <source>
        <dbReference type="HAMAP-Rule" id="MF_00362"/>
    </source>
</evidence>
<keyword evidence="4 6" id="KW-0687">Ribonucleoprotein</keyword>
<keyword evidence="6" id="KW-0699">rRNA-binding</keyword>
<dbReference type="InterPro" id="IPR043141">
    <property type="entry name" value="Ribosomal_uL10-like_sf"/>
</dbReference>
<dbReference type="PANTHER" id="PTHR11560">
    <property type="entry name" value="39S RIBOSOMAL PROTEIN L10, MITOCHONDRIAL"/>
    <property type="match status" value="1"/>
</dbReference>
<name>A0A942E5Z5_9HYPH</name>
<dbReference type="InterPro" id="IPR047865">
    <property type="entry name" value="Ribosomal_uL10_bac_type"/>
</dbReference>
<evidence type="ECO:0000256" key="1">
    <source>
        <dbReference type="ARBA" id="ARBA00002633"/>
    </source>
</evidence>
<dbReference type="GO" id="GO:1990904">
    <property type="term" value="C:ribonucleoprotein complex"/>
    <property type="evidence" value="ECO:0007669"/>
    <property type="project" value="UniProtKB-KW"/>
</dbReference>
<proteinExistence type="inferred from homology"/>
<dbReference type="RefSeq" id="WP_212657674.1">
    <property type="nucleotide sequence ID" value="NZ_JAGXTP010000001.1"/>
</dbReference>
<comment type="function">
    <text evidence="1 6">Forms part of the ribosomal stalk, playing a central role in the interaction of the ribosome with GTP-bound translation factors.</text>
</comment>
<comment type="caution">
    <text evidence="7">The sequence shown here is derived from an EMBL/GenBank/DDBJ whole genome shotgun (WGS) entry which is preliminary data.</text>
</comment>
<dbReference type="SUPFAM" id="SSF160369">
    <property type="entry name" value="Ribosomal protein L10-like"/>
    <property type="match status" value="1"/>
</dbReference>
<comment type="similarity">
    <text evidence="2 6">Belongs to the universal ribosomal protein uL10 family.</text>
</comment>
<dbReference type="GO" id="GO:0006412">
    <property type="term" value="P:translation"/>
    <property type="evidence" value="ECO:0007669"/>
    <property type="project" value="UniProtKB-UniRule"/>
</dbReference>
<sequence length="173" mass="17792">MERAEKRELVASLQSALSGAGSIVLAQNTGLTVANLETLRREVKGAGGFVKIAKNRLAKLALKETDNADMSGLLVGPIVIAYAADPMTAPKIAAKFAEKNAKYVVLGGAMGQTALDAENVKALSTMPSLDELRATLAGMLKQPATRIASVVVAPAGGIARVLAAHAEKSNEAA</sequence>
<keyword evidence="8" id="KW-1185">Reference proteome</keyword>
<dbReference type="AlphaFoldDB" id="A0A942E5Z5"/>
<dbReference type="HAMAP" id="MF_00362">
    <property type="entry name" value="Ribosomal_uL10"/>
    <property type="match status" value="1"/>
</dbReference>
<dbReference type="Gene3D" id="6.10.250.290">
    <property type="match status" value="1"/>
</dbReference>